<dbReference type="RefSeq" id="WP_344315155.1">
    <property type="nucleotide sequence ID" value="NZ_BAAANY010000043.1"/>
</dbReference>
<keyword evidence="2" id="KW-1185">Reference proteome</keyword>
<evidence type="ECO:0000313" key="2">
    <source>
        <dbReference type="Proteomes" id="UP001500618"/>
    </source>
</evidence>
<organism evidence="1 2">
    <name type="scientific">Fodinicola feengrottensis</name>
    <dbReference type="NCBI Taxonomy" id="435914"/>
    <lineage>
        <taxon>Bacteria</taxon>
        <taxon>Bacillati</taxon>
        <taxon>Actinomycetota</taxon>
        <taxon>Actinomycetes</taxon>
        <taxon>Mycobacteriales</taxon>
        <taxon>Fodinicola</taxon>
    </lineage>
</organism>
<evidence type="ECO:0008006" key="3">
    <source>
        <dbReference type="Google" id="ProtNLM"/>
    </source>
</evidence>
<name>A0ABP4V999_9ACTN</name>
<protein>
    <recommendedName>
        <fullName evidence="3">Tetratricopeptide repeat protein</fullName>
    </recommendedName>
</protein>
<evidence type="ECO:0000313" key="1">
    <source>
        <dbReference type="EMBL" id="GAA1719099.1"/>
    </source>
</evidence>
<reference evidence="2" key="1">
    <citation type="journal article" date="2019" name="Int. J. Syst. Evol. Microbiol.">
        <title>The Global Catalogue of Microorganisms (GCM) 10K type strain sequencing project: providing services to taxonomists for standard genome sequencing and annotation.</title>
        <authorList>
            <consortium name="The Broad Institute Genomics Platform"/>
            <consortium name="The Broad Institute Genome Sequencing Center for Infectious Disease"/>
            <person name="Wu L."/>
            <person name="Ma J."/>
        </authorList>
    </citation>
    <scope>NUCLEOTIDE SEQUENCE [LARGE SCALE GENOMIC DNA]</scope>
    <source>
        <strain evidence="2">JCM 14718</strain>
    </source>
</reference>
<comment type="caution">
    <text evidence="1">The sequence shown here is derived from an EMBL/GenBank/DDBJ whole genome shotgun (WGS) entry which is preliminary data.</text>
</comment>
<dbReference type="Proteomes" id="UP001500618">
    <property type="component" value="Unassembled WGS sequence"/>
</dbReference>
<accession>A0ABP4V999</accession>
<sequence length="376" mass="42804">MASNEQELRWQLGQAYQLPYSTARTSLVEEILGHAEATGDDRLVFDIRVAMIDSANFGGEQGKGFESFAWCLAAYDRAEVRFTDVDLQTLLWRFKWIIGAMPNYPSISLEQTERALADMERRYRNAGRSLKAVYSEQRRFFRHLGDRAGAERAFQQWLLAPRDRTSDCEICETAAMIHHHLWMDRDNTAIELANEALARGRKCINQPQGIRSAIMLPLVRQGRLEEARHAFVHGYRKHRNEPGVCWSIANYLEFCARTGNEARGLEILNRHLRCLDEPDSPAGEMWFSVDAALLLRRMQTIGQRELKITRPAYGDRSEAVLTAAELRVVLENRATALAAQFDARNRNTSVSEQVAAELVVEPVIDRLVLVRGVSQS</sequence>
<dbReference type="EMBL" id="BAAANY010000043">
    <property type="protein sequence ID" value="GAA1719099.1"/>
    <property type="molecule type" value="Genomic_DNA"/>
</dbReference>
<proteinExistence type="predicted"/>
<gene>
    <name evidence="1" type="ORF">GCM10009765_79360</name>
</gene>